<dbReference type="PANTHER" id="PTHR31616">
    <property type="entry name" value="TREHALASE"/>
    <property type="match status" value="1"/>
</dbReference>
<feature type="domain" description="Trehalase-like N-terminal" evidence="2">
    <location>
        <begin position="4"/>
        <end position="158"/>
    </location>
</feature>
<dbReference type="InterPro" id="IPR008928">
    <property type="entry name" value="6-hairpin_glycosidase_sf"/>
</dbReference>
<dbReference type="InterPro" id="IPR045582">
    <property type="entry name" value="Trehalase-like_N"/>
</dbReference>
<gene>
    <name evidence="3" type="ORF">F6X38_23035</name>
</gene>
<evidence type="ECO:0000313" key="3">
    <source>
        <dbReference type="EMBL" id="KAB0675607.1"/>
    </source>
</evidence>
<dbReference type="SUPFAM" id="SSF48208">
    <property type="entry name" value="Six-hairpin glycosidases"/>
    <property type="match status" value="1"/>
</dbReference>
<dbReference type="EMBL" id="VZDO01000032">
    <property type="protein sequence ID" value="KAB0675607.1"/>
    <property type="molecule type" value="Genomic_DNA"/>
</dbReference>
<protein>
    <submittedName>
        <fullName evidence="3">Glycoside hydrolase family 15 protein</fullName>
    </submittedName>
</protein>
<organism evidence="3 4">
    <name type="scientific">Plantimonas leprariae</name>
    <dbReference type="NCBI Taxonomy" id="2615207"/>
    <lineage>
        <taxon>Bacteria</taxon>
        <taxon>Pseudomonadati</taxon>
        <taxon>Pseudomonadota</taxon>
        <taxon>Alphaproteobacteria</taxon>
        <taxon>Hyphomicrobiales</taxon>
        <taxon>Aurantimonadaceae</taxon>
        <taxon>Plantimonas</taxon>
    </lineage>
</organism>
<dbReference type="RefSeq" id="WP_150974054.1">
    <property type="nucleotide sequence ID" value="NZ_VZDO01000032.1"/>
</dbReference>
<evidence type="ECO:0000259" key="2">
    <source>
        <dbReference type="Pfam" id="PF19291"/>
    </source>
</evidence>
<feature type="domain" description="GH15-like" evidence="1">
    <location>
        <begin position="219"/>
        <end position="575"/>
    </location>
</feature>
<evidence type="ECO:0000313" key="4">
    <source>
        <dbReference type="Proteomes" id="UP000432089"/>
    </source>
</evidence>
<evidence type="ECO:0000259" key="1">
    <source>
        <dbReference type="Pfam" id="PF00723"/>
    </source>
</evidence>
<dbReference type="InterPro" id="IPR012341">
    <property type="entry name" value="6hp_glycosidase-like_sf"/>
</dbReference>
<dbReference type="PANTHER" id="PTHR31616:SF0">
    <property type="entry name" value="GLUCAN 1,4-ALPHA-GLUCOSIDASE"/>
    <property type="match status" value="1"/>
</dbReference>
<dbReference type="GO" id="GO:0004553">
    <property type="term" value="F:hydrolase activity, hydrolyzing O-glycosyl compounds"/>
    <property type="evidence" value="ECO:0007669"/>
    <property type="project" value="TreeGrafter"/>
</dbReference>
<reference evidence="3 4" key="1">
    <citation type="submission" date="2019-09" db="EMBL/GenBank/DDBJ databases">
        <title>YIM 132180 draft genome.</title>
        <authorList>
            <person name="Zhang K."/>
        </authorList>
    </citation>
    <scope>NUCLEOTIDE SEQUENCE [LARGE SCALE GENOMIC DNA]</scope>
    <source>
        <strain evidence="3 4">YIM 132180</strain>
    </source>
</reference>
<dbReference type="AlphaFoldDB" id="A0A7V7PK99"/>
<dbReference type="Proteomes" id="UP000432089">
    <property type="component" value="Unassembled WGS sequence"/>
</dbReference>
<accession>A0A7V7PK99</accession>
<sequence>MSASKPIEAYALIGDGHTVALVARDGAIDWLCWPRFDSDACLSALLGTEEHGTWRIAPADPATVTRRYAGDDLVLRTEFAVTDGRLVLTDFMPVQRAGTSAIVRRLEALDGPVEVDVLLRLRFGYGEVPLWWEQKDGGLVGEVGPDTVTLRGPGLSLEGEVVRARLTLQAGERADYVLQHFSLPAGTPEPVDPAAAQDETERWWRDWIGTFNKSTNWPEAVRRSLLTLRALTYLPTGGIIAAPTLGLPEKPGGTMNWDYRYCWLRDSTFTLTALLNAGFKTEAEAWQQWLFHAIAGAPDRMRIMYRVDGGRQIEERTLEHLPGWNGARPVRVGNAAAGQRQLDVYGEVLDSARLCQKAGIVRSDKGRATGKRLVEQVERLWEEPDQGMWESRAAPQHYVYSKVMAWVAVDRYLALGDVGGARRGELEALRDRIHADVCAHGYDAGRRSFMQCYGSRHLDASALLLPLVGFLPADDERIAGTFAAIEKCLMEGGFVRRQEAPWLGKEEGVFLPCTCWLADGLAMAGRREEARVLFERVLGISNDLGLLSEEYHVPSGRLVGNFPQALAHIAVVNTGLSLCGPTLQRGGG</sequence>
<dbReference type="Pfam" id="PF19291">
    <property type="entry name" value="TREH_N"/>
    <property type="match status" value="1"/>
</dbReference>
<dbReference type="GO" id="GO:0005975">
    <property type="term" value="P:carbohydrate metabolic process"/>
    <property type="evidence" value="ECO:0007669"/>
    <property type="project" value="InterPro"/>
</dbReference>
<comment type="caution">
    <text evidence="3">The sequence shown here is derived from an EMBL/GenBank/DDBJ whole genome shotgun (WGS) entry which is preliminary data.</text>
</comment>
<dbReference type="Gene3D" id="1.50.10.10">
    <property type="match status" value="1"/>
</dbReference>
<keyword evidence="4" id="KW-1185">Reference proteome</keyword>
<dbReference type="Pfam" id="PF00723">
    <property type="entry name" value="Glyco_hydro_15"/>
    <property type="match status" value="1"/>
</dbReference>
<dbReference type="InterPro" id="IPR011613">
    <property type="entry name" value="GH15-like"/>
</dbReference>
<keyword evidence="3" id="KW-0378">Hydrolase</keyword>
<proteinExistence type="predicted"/>
<name>A0A7V7PK99_9HYPH</name>